<evidence type="ECO:0000256" key="3">
    <source>
        <dbReference type="ARBA" id="ARBA00022884"/>
    </source>
</evidence>
<reference evidence="6" key="1">
    <citation type="submission" date="2022-07" db="EMBL/GenBank/DDBJ databases">
        <authorList>
            <person name="Macas J."/>
            <person name="Novak P."/>
            <person name="Neumann P."/>
        </authorList>
    </citation>
    <scope>NUCLEOTIDE SEQUENCE</scope>
</reference>
<dbReference type="GO" id="GO:0003723">
    <property type="term" value="F:RNA binding"/>
    <property type="evidence" value="ECO:0007669"/>
    <property type="project" value="UniProtKB-KW"/>
</dbReference>
<dbReference type="SUPFAM" id="SSF48371">
    <property type="entry name" value="ARM repeat"/>
    <property type="match status" value="1"/>
</dbReference>
<feature type="compositionally biased region" description="Basic and acidic residues" evidence="5">
    <location>
        <begin position="714"/>
        <end position="744"/>
    </location>
</feature>
<organism evidence="6 7">
    <name type="scientific">Cuscuta epithymum</name>
    <dbReference type="NCBI Taxonomy" id="186058"/>
    <lineage>
        <taxon>Eukaryota</taxon>
        <taxon>Viridiplantae</taxon>
        <taxon>Streptophyta</taxon>
        <taxon>Embryophyta</taxon>
        <taxon>Tracheophyta</taxon>
        <taxon>Spermatophyta</taxon>
        <taxon>Magnoliopsida</taxon>
        <taxon>eudicotyledons</taxon>
        <taxon>Gunneridae</taxon>
        <taxon>Pentapetalae</taxon>
        <taxon>asterids</taxon>
        <taxon>lamiids</taxon>
        <taxon>Solanales</taxon>
        <taxon>Convolvulaceae</taxon>
        <taxon>Cuscuteae</taxon>
        <taxon>Cuscuta</taxon>
        <taxon>Cuscuta subgen. Cuscuta</taxon>
    </lineage>
</organism>
<dbReference type="Gene3D" id="1.25.10.10">
    <property type="entry name" value="Leucine-rich Repeat Variant"/>
    <property type="match status" value="2"/>
</dbReference>
<feature type="repeat" description="Pumilio" evidence="4">
    <location>
        <begin position="286"/>
        <end position="325"/>
    </location>
</feature>
<dbReference type="SMART" id="SM00025">
    <property type="entry name" value="Pumilio"/>
    <property type="match status" value="7"/>
</dbReference>
<evidence type="ECO:0000256" key="1">
    <source>
        <dbReference type="ARBA" id="ARBA00022737"/>
    </source>
</evidence>
<gene>
    <name evidence="6" type="ORF">CEPIT_LOCUS4067</name>
</gene>
<dbReference type="GO" id="GO:0030686">
    <property type="term" value="C:90S preribosome"/>
    <property type="evidence" value="ECO:0007669"/>
    <property type="project" value="TreeGrafter"/>
</dbReference>
<feature type="compositionally biased region" description="Basic residues" evidence="5">
    <location>
        <begin position="789"/>
        <end position="798"/>
    </location>
</feature>
<dbReference type="PROSITE" id="PS50302">
    <property type="entry name" value="PUM"/>
    <property type="match status" value="2"/>
</dbReference>
<comment type="caution">
    <text evidence="6">The sequence shown here is derived from an EMBL/GenBank/DDBJ whole genome shotgun (WGS) entry which is preliminary data.</text>
</comment>
<evidence type="ECO:0000256" key="2">
    <source>
        <dbReference type="ARBA" id="ARBA00022845"/>
    </source>
</evidence>
<dbReference type="GO" id="GO:0000056">
    <property type="term" value="P:ribosomal small subunit export from nucleus"/>
    <property type="evidence" value="ECO:0007669"/>
    <property type="project" value="TreeGrafter"/>
</dbReference>
<dbReference type="AlphaFoldDB" id="A0AAV0CBQ6"/>
<dbReference type="InterPro" id="IPR040000">
    <property type="entry name" value="NOP9"/>
</dbReference>
<protein>
    <submittedName>
        <fullName evidence="6">Uncharacterized protein</fullName>
    </submittedName>
</protein>
<keyword evidence="3" id="KW-0694">RNA-binding</keyword>
<dbReference type="GO" id="GO:0000447">
    <property type="term" value="P:endonucleolytic cleavage in ITS1 to separate SSU-rRNA from 5.8S rRNA and LSU-rRNA from tricistronic rRNA transcript (SSU-rRNA, 5.8S rRNA, LSU-rRNA)"/>
    <property type="evidence" value="ECO:0007669"/>
    <property type="project" value="TreeGrafter"/>
</dbReference>
<dbReference type="Proteomes" id="UP001152523">
    <property type="component" value="Unassembled WGS sequence"/>
</dbReference>
<dbReference type="InterPro" id="IPR001313">
    <property type="entry name" value="Pumilio_RNA-bd_rpt"/>
</dbReference>
<dbReference type="GO" id="GO:0000472">
    <property type="term" value="P:endonucleolytic cleavage to generate mature 5'-end of SSU-rRNA from (SSU-rRNA, 5.8S rRNA, LSU-rRNA)"/>
    <property type="evidence" value="ECO:0007669"/>
    <property type="project" value="TreeGrafter"/>
</dbReference>
<keyword evidence="1" id="KW-0677">Repeat</keyword>
<feature type="repeat" description="Pumilio" evidence="4">
    <location>
        <begin position="564"/>
        <end position="599"/>
    </location>
</feature>
<feature type="region of interest" description="Disordered" evidence="5">
    <location>
        <begin position="684"/>
        <end position="798"/>
    </location>
</feature>
<dbReference type="InterPro" id="IPR016024">
    <property type="entry name" value="ARM-type_fold"/>
</dbReference>
<keyword evidence="2" id="KW-0810">Translation regulation</keyword>
<dbReference type="GO" id="GO:0005730">
    <property type="term" value="C:nucleolus"/>
    <property type="evidence" value="ECO:0007669"/>
    <property type="project" value="TreeGrafter"/>
</dbReference>
<name>A0AAV0CBQ6_9ASTE</name>
<dbReference type="EMBL" id="CAMAPF010000021">
    <property type="protein sequence ID" value="CAH9071758.1"/>
    <property type="molecule type" value="Genomic_DNA"/>
</dbReference>
<evidence type="ECO:0000313" key="6">
    <source>
        <dbReference type="EMBL" id="CAH9071758.1"/>
    </source>
</evidence>
<dbReference type="PANTHER" id="PTHR13102">
    <property type="entry name" value="NUCLEOLAR PROTEIN 9"/>
    <property type="match status" value="1"/>
</dbReference>
<dbReference type="GO" id="GO:0030688">
    <property type="term" value="C:preribosome, small subunit precursor"/>
    <property type="evidence" value="ECO:0007669"/>
    <property type="project" value="TreeGrafter"/>
</dbReference>
<dbReference type="Pfam" id="PF22493">
    <property type="entry name" value="PUF_NOP9"/>
    <property type="match status" value="1"/>
</dbReference>
<sequence length="798" mass="89642">MVSVGKRALLLRNKSHNLIQENLTHQEGVFFNHCKHKRNMARRDGKKHAGFSAGSSAKCLSGGKVADGNVKARKPSKHQSETSCAPFIRNPIDPETVKYFAEIANVIEGTEIDLEERSVICGNALEETRGKEAELATDYVISHTLQILLEGCSVDHLCDFLQSCAKKFSYIATDKSGSHVVETALKSMAVHLQDSEQLSFINETLRKLCEAIILNPVDVMCDCYGSHVLRSLLCLLNGIPLNQFHITKSATVLAERMNFKVPRSEYNNMSYSSQRFPDLLNYLVLEMLNSTRGNISNLAMDQYCSLVLQTALKLLVGNEPELLLKVVQIILGFDMDMDGNLIGRSRLQEISEHIEEPAYSHLIEVILEVSPDTVYNELLQRVFKTSLFHMSSHHCGNFVVQALASHAKSSEHIDVIWGELGTKFKELFEMGRSGVIASLVAATQKLNHREAECCQALASAVCVGDESLKCIIPRILFLDSFFNSEDRLNWSWPSHSRIHVVGSLILQSIFRFHSELVKTFVSSITSLEEHQLLAVSKDPSGSRVIEAFLNSNVSAKLKRKLVIKLQGHFGELSVHPSGSFMIEKCFNTSNLSLRETIVSEMLPLRAELSRTKQGPFLLRRFDIDGYAKQPDLWKKRQASNQSVRQEFYAEFGTTDTKTRKDSFLADTRHKSQPEKLNEMKKDIETSLASSRTSSVPFLAHQGSKVKTKSAKKQSSGERGLDKYSVGDDYSKVKSKIQRTEKVKDGTNGSLIRESEHNVPSESSDKNEKKRVRRDEKEKKQQQGDESLKTSKKKKKVKV</sequence>
<feature type="region of interest" description="Disordered" evidence="5">
    <location>
        <begin position="659"/>
        <end position="678"/>
    </location>
</feature>
<keyword evidence="7" id="KW-1185">Reference proteome</keyword>
<evidence type="ECO:0000313" key="7">
    <source>
        <dbReference type="Proteomes" id="UP001152523"/>
    </source>
</evidence>
<proteinExistence type="predicted"/>
<dbReference type="GO" id="GO:0000480">
    <property type="term" value="P:endonucleolytic cleavage in 5'-ETS of tricistronic rRNA transcript (SSU-rRNA, 5.8S rRNA, LSU-rRNA)"/>
    <property type="evidence" value="ECO:0007669"/>
    <property type="project" value="TreeGrafter"/>
</dbReference>
<evidence type="ECO:0000256" key="4">
    <source>
        <dbReference type="PROSITE-ProRule" id="PRU00317"/>
    </source>
</evidence>
<dbReference type="PANTHER" id="PTHR13102:SF0">
    <property type="entry name" value="NUCLEOLAR PROTEIN 9"/>
    <property type="match status" value="1"/>
</dbReference>
<dbReference type="InterPro" id="IPR011989">
    <property type="entry name" value="ARM-like"/>
</dbReference>
<feature type="compositionally biased region" description="Basic and acidic residues" evidence="5">
    <location>
        <begin position="752"/>
        <end position="788"/>
    </location>
</feature>
<evidence type="ECO:0000256" key="5">
    <source>
        <dbReference type="SAM" id="MobiDB-lite"/>
    </source>
</evidence>
<accession>A0AAV0CBQ6</accession>
<feature type="compositionally biased region" description="Polar residues" evidence="5">
    <location>
        <begin position="686"/>
        <end position="695"/>
    </location>
</feature>
<dbReference type="GO" id="GO:0006417">
    <property type="term" value="P:regulation of translation"/>
    <property type="evidence" value="ECO:0007669"/>
    <property type="project" value="UniProtKB-KW"/>
</dbReference>